<evidence type="ECO:0000256" key="2">
    <source>
        <dbReference type="SAM" id="Phobius"/>
    </source>
</evidence>
<dbReference type="AlphaFoldDB" id="A0AAN8EVR6"/>
<sequence length="108" mass="12529">MPFNLSPNPTLYNNLFAQWEREDLLRQQQEASSTSFLLSRRNQFFLLLFVLLAITQITLLMLQRCLTSVRAVRRQLYLRGGRDEEDGKITPSGRWEVDGDVKAPDGKE</sequence>
<keyword evidence="2" id="KW-0472">Membrane</keyword>
<feature type="region of interest" description="Disordered" evidence="1">
    <location>
        <begin position="83"/>
        <end position="108"/>
    </location>
</feature>
<gene>
    <name evidence="3" type="ORF">OHC33_005846</name>
</gene>
<organism evidence="3 4">
    <name type="scientific">Knufia fluminis</name>
    <dbReference type="NCBI Taxonomy" id="191047"/>
    <lineage>
        <taxon>Eukaryota</taxon>
        <taxon>Fungi</taxon>
        <taxon>Dikarya</taxon>
        <taxon>Ascomycota</taxon>
        <taxon>Pezizomycotina</taxon>
        <taxon>Eurotiomycetes</taxon>
        <taxon>Chaetothyriomycetidae</taxon>
        <taxon>Chaetothyriales</taxon>
        <taxon>Trichomeriaceae</taxon>
        <taxon>Knufia</taxon>
    </lineage>
</organism>
<accession>A0AAN8EVR6</accession>
<keyword evidence="2" id="KW-0812">Transmembrane</keyword>
<evidence type="ECO:0000256" key="1">
    <source>
        <dbReference type="SAM" id="MobiDB-lite"/>
    </source>
</evidence>
<evidence type="ECO:0008006" key="5">
    <source>
        <dbReference type="Google" id="ProtNLM"/>
    </source>
</evidence>
<dbReference type="Proteomes" id="UP001316803">
    <property type="component" value="Unassembled WGS sequence"/>
</dbReference>
<dbReference type="EMBL" id="JAKLMC020000012">
    <property type="protein sequence ID" value="KAK5953278.1"/>
    <property type="molecule type" value="Genomic_DNA"/>
</dbReference>
<name>A0AAN8EVR6_9EURO</name>
<evidence type="ECO:0000313" key="4">
    <source>
        <dbReference type="Proteomes" id="UP001316803"/>
    </source>
</evidence>
<proteinExistence type="predicted"/>
<keyword evidence="2" id="KW-1133">Transmembrane helix</keyword>
<evidence type="ECO:0000313" key="3">
    <source>
        <dbReference type="EMBL" id="KAK5953278.1"/>
    </source>
</evidence>
<keyword evidence="4" id="KW-1185">Reference proteome</keyword>
<feature type="compositionally biased region" description="Basic and acidic residues" evidence="1">
    <location>
        <begin position="95"/>
        <end position="108"/>
    </location>
</feature>
<protein>
    <recommendedName>
        <fullName evidence="5">Transmembrane protein</fullName>
    </recommendedName>
</protein>
<comment type="caution">
    <text evidence="3">The sequence shown here is derived from an EMBL/GenBank/DDBJ whole genome shotgun (WGS) entry which is preliminary data.</text>
</comment>
<reference evidence="3 4" key="1">
    <citation type="submission" date="2022-12" db="EMBL/GenBank/DDBJ databases">
        <title>Genomic features and morphological characterization of a novel Knufia sp. strain isolated from spacecraft assembly facility.</title>
        <authorList>
            <person name="Teixeira M."/>
            <person name="Chander A.M."/>
            <person name="Stajich J.E."/>
            <person name="Venkateswaran K."/>
        </authorList>
    </citation>
    <scope>NUCLEOTIDE SEQUENCE [LARGE SCALE GENOMIC DNA]</scope>
    <source>
        <strain evidence="3 4">FJI-L2-BK-P2</strain>
    </source>
</reference>
<feature type="transmembrane region" description="Helical" evidence="2">
    <location>
        <begin position="44"/>
        <end position="66"/>
    </location>
</feature>